<dbReference type="EMBL" id="CP000554">
    <property type="protein sequence ID" value="ABM77383.1"/>
    <property type="molecule type" value="Genomic_DNA"/>
</dbReference>
<dbReference type="KEGG" id="pmf:P9303_06311"/>
<name>A2C7C3_PROM3</name>
<organism evidence="2 3">
    <name type="scientific">Prochlorococcus marinus (strain MIT 9303)</name>
    <dbReference type="NCBI Taxonomy" id="59922"/>
    <lineage>
        <taxon>Bacteria</taxon>
        <taxon>Bacillati</taxon>
        <taxon>Cyanobacteriota</taxon>
        <taxon>Cyanophyceae</taxon>
        <taxon>Synechococcales</taxon>
        <taxon>Prochlorococcaceae</taxon>
        <taxon>Prochlorococcus</taxon>
    </lineage>
</organism>
<dbReference type="BioCyc" id="PMAR59922:G1G80-581-MONOMER"/>
<dbReference type="RefSeq" id="WP_011825302.1">
    <property type="nucleotide sequence ID" value="NC_008820.1"/>
</dbReference>
<protein>
    <submittedName>
        <fullName evidence="2">Uncharacterized protein</fullName>
    </submittedName>
</protein>
<gene>
    <name evidence="2" type="ordered locus">P9303_06311</name>
</gene>
<evidence type="ECO:0000313" key="2">
    <source>
        <dbReference type="EMBL" id="ABM77383.1"/>
    </source>
</evidence>
<dbReference type="STRING" id="59922.P9303_06311"/>
<accession>A2C7C3</accession>
<sequence>MLKVSARGLLADGLSLCVPLLMLMLQSCANTPFGQELANSFDAPTQEPVPVAPVSSDPEPTNSSSDSRAPDQDVSNPEAANPQTSRQVEQKPELASNPVTPQPYRITIKLSAADPSAPAEAVTQALRMAGVTFEVETIERVKDQSLIRVPPSGMGAQP</sequence>
<feature type="compositionally biased region" description="Polar residues" evidence="1">
    <location>
        <begin position="58"/>
        <end position="67"/>
    </location>
</feature>
<dbReference type="PROSITE" id="PS51257">
    <property type="entry name" value="PROKAR_LIPOPROTEIN"/>
    <property type="match status" value="1"/>
</dbReference>
<reference evidence="2 3" key="1">
    <citation type="journal article" date="2007" name="PLoS Genet.">
        <title>Patterns and implications of gene gain and loss in the evolution of Prochlorococcus.</title>
        <authorList>
            <person name="Kettler G.C."/>
            <person name="Martiny A.C."/>
            <person name="Huang K."/>
            <person name="Zucker J."/>
            <person name="Coleman M.L."/>
            <person name="Rodrigue S."/>
            <person name="Chen F."/>
            <person name="Lapidus A."/>
            <person name="Ferriera S."/>
            <person name="Johnson J."/>
            <person name="Steglich C."/>
            <person name="Church G.M."/>
            <person name="Richardson P."/>
            <person name="Chisholm S.W."/>
        </authorList>
    </citation>
    <scope>NUCLEOTIDE SEQUENCE [LARGE SCALE GENOMIC DNA]</scope>
    <source>
        <strain evidence="2 3">MIT 9303</strain>
    </source>
</reference>
<evidence type="ECO:0000313" key="3">
    <source>
        <dbReference type="Proteomes" id="UP000002274"/>
    </source>
</evidence>
<dbReference type="Proteomes" id="UP000002274">
    <property type="component" value="Chromosome"/>
</dbReference>
<dbReference type="AlphaFoldDB" id="A2C7C3"/>
<proteinExistence type="predicted"/>
<feature type="region of interest" description="Disordered" evidence="1">
    <location>
        <begin position="39"/>
        <end position="103"/>
    </location>
</feature>
<dbReference type="HOGENOM" id="CLU_121964_0_0_3"/>
<evidence type="ECO:0000256" key="1">
    <source>
        <dbReference type="SAM" id="MobiDB-lite"/>
    </source>
</evidence>